<dbReference type="Proteomes" id="UP001500751">
    <property type="component" value="Unassembled WGS sequence"/>
</dbReference>
<evidence type="ECO:0000313" key="2">
    <source>
        <dbReference type="Proteomes" id="UP001500751"/>
    </source>
</evidence>
<keyword evidence="2" id="KW-1185">Reference proteome</keyword>
<organism evidence="1 2">
    <name type="scientific">Catenulispora yoronensis</name>
    <dbReference type="NCBI Taxonomy" id="450799"/>
    <lineage>
        <taxon>Bacteria</taxon>
        <taxon>Bacillati</taxon>
        <taxon>Actinomycetota</taxon>
        <taxon>Actinomycetes</taxon>
        <taxon>Catenulisporales</taxon>
        <taxon>Catenulisporaceae</taxon>
        <taxon>Catenulispora</taxon>
    </lineage>
</organism>
<proteinExistence type="predicted"/>
<name>A0ABN2TPY2_9ACTN</name>
<protein>
    <submittedName>
        <fullName evidence="1">Uncharacterized protein</fullName>
    </submittedName>
</protein>
<dbReference type="EMBL" id="BAAAQN010000004">
    <property type="protein sequence ID" value="GAA2016478.1"/>
    <property type="molecule type" value="Genomic_DNA"/>
</dbReference>
<gene>
    <name evidence="1" type="ORF">GCM10009839_10090</name>
</gene>
<comment type="caution">
    <text evidence="1">The sequence shown here is derived from an EMBL/GenBank/DDBJ whole genome shotgun (WGS) entry which is preliminary data.</text>
</comment>
<evidence type="ECO:0000313" key="1">
    <source>
        <dbReference type="EMBL" id="GAA2016478.1"/>
    </source>
</evidence>
<dbReference type="RefSeq" id="WP_344664298.1">
    <property type="nucleotide sequence ID" value="NZ_BAAAQN010000004.1"/>
</dbReference>
<reference evidence="1 2" key="1">
    <citation type="journal article" date="2019" name="Int. J. Syst. Evol. Microbiol.">
        <title>The Global Catalogue of Microorganisms (GCM) 10K type strain sequencing project: providing services to taxonomists for standard genome sequencing and annotation.</title>
        <authorList>
            <consortium name="The Broad Institute Genomics Platform"/>
            <consortium name="The Broad Institute Genome Sequencing Center for Infectious Disease"/>
            <person name="Wu L."/>
            <person name="Ma J."/>
        </authorList>
    </citation>
    <scope>NUCLEOTIDE SEQUENCE [LARGE SCALE GENOMIC DNA]</scope>
    <source>
        <strain evidence="1 2">JCM 16014</strain>
    </source>
</reference>
<sequence length="112" mass="12036">MNAVASDGHIVVSVARDGAGNRDQHRSYRIVVDGRAVGSVKRGEVSEVVLPPGQHRIRVAVSWCSSPEVQFDGAGGERVAFSCGPQGHPDVATPWQLTFGRRSYLRLERAAA</sequence>
<accession>A0ABN2TPY2</accession>